<keyword evidence="4 5" id="KW-0694">RNA-binding</keyword>
<dbReference type="EMBL" id="MCOG01000047">
    <property type="protein sequence ID" value="ORY67999.1"/>
    <property type="molecule type" value="Genomic_DNA"/>
</dbReference>
<dbReference type="Proteomes" id="UP000193920">
    <property type="component" value="Unassembled WGS sequence"/>
</dbReference>
<evidence type="ECO:0000313" key="8">
    <source>
        <dbReference type="Proteomes" id="UP000193920"/>
    </source>
</evidence>
<feature type="binding site" evidence="5">
    <location>
        <position position="46"/>
    </location>
    <ligand>
        <name>S-adenosyl-L-methionine</name>
        <dbReference type="ChEBI" id="CHEBI:59789"/>
    </ligand>
</feature>
<comment type="caution">
    <text evidence="7">The sequence shown here is derived from an EMBL/GenBank/DDBJ whole genome shotgun (WGS) entry which is preliminary data.</text>
</comment>
<feature type="domain" description="SAM-dependent MTase RsmB/NOP-type" evidence="6">
    <location>
        <begin position="1"/>
        <end position="193"/>
    </location>
</feature>
<keyword evidence="8" id="KW-1185">Reference proteome</keyword>
<dbReference type="STRING" id="1754190.A0A1Y2E8Y6"/>
<keyword evidence="3 5" id="KW-0949">S-adenosyl-L-methionine</keyword>
<organism evidence="7 8">
    <name type="scientific">Neocallimastix californiae</name>
    <dbReference type="NCBI Taxonomy" id="1754190"/>
    <lineage>
        <taxon>Eukaryota</taxon>
        <taxon>Fungi</taxon>
        <taxon>Fungi incertae sedis</taxon>
        <taxon>Chytridiomycota</taxon>
        <taxon>Chytridiomycota incertae sedis</taxon>
        <taxon>Neocallimastigomycetes</taxon>
        <taxon>Neocallimastigales</taxon>
        <taxon>Neocallimastigaceae</taxon>
        <taxon>Neocallimastix</taxon>
    </lineage>
</organism>
<evidence type="ECO:0000256" key="4">
    <source>
        <dbReference type="ARBA" id="ARBA00022884"/>
    </source>
</evidence>
<dbReference type="InterPro" id="IPR023267">
    <property type="entry name" value="RCMT"/>
</dbReference>
<comment type="caution">
    <text evidence="5">Lacks conserved residue(s) required for the propagation of feature annotation.</text>
</comment>
<evidence type="ECO:0000256" key="1">
    <source>
        <dbReference type="ARBA" id="ARBA00022603"/>
    </source>
</evidence>
<evidence type="ECO:0000256" key="5">
    <source>
        <dbReference type="PROSITE-ProRule" id="PRU01023"/>
    </source>
</evidence>
<feature type="active site" description="Nucleophile" evidence="5">
    <location>
        <position position="96"/>
    </location>
</feature>
<dbReference type="GO" id="GO:0001510">
    <property type="term" value="P:RNA methylation"/>
    <property type="evidence" value="ECO:0007669"/>
    <property type="project" value="InterPro"/>
</dbReference>
<dbReference type="CDD" id="cd02440">
    <property type="entry name" value="AdoMet_MTases"/>
    <property type="match status" value="1"/>
</dbReference>
<dbReference type="GO" id="GO:0003723">
    <property type="term" value="F:RNA binding"/>
    <property type="evidence" value="ECO:0007669"/>
    <property type="project" value="UniProtKB-UniRule"/>
</dbReference>
<evidence type="ECO:0000256" key="2">
    <source>
        <dbReference type="ARBA" id="ARBA00022679"/>
    </source>
</evidence>
<dbReference type="PANTHER" id="PTHR22807">
    <property type="entry name" value="NOP2 YEAST -RELATED NOL1/NOP2/FMU SUN DOMAIN-CONTAINING"/>
    <property type="match status" value="1"/>
</dbReference>
<feature type="non-terminal residue" evidence="7">
    <location>
        <position position="1"/>
    </location>
</feature>
<dbReference type="OrthoDB" id="6093671at2759"/>
<dbReference type="PRINTS" id="PR02008">
    <property type="entry name" value="RCMTFAMILY"/>
</dbReference>
<dbReference type="InterPro" id="IPR001678">
    <property type="entry name" value="MeTrfase_RsmB-F_NOP2_dom"/>
</dbReference>
<comment type="similarity">
    <text evidence="5">Belongs to the class I-like SAM-binding methyltransferase superfamily. RsmB/NOP family.</text>
</comment>
<dbReference type="InterPro" id="IPR029063">
    <property type="entry name" value="SAM-dependent_MTases_sf"/>
</dbReference>
<protein>
    <submittedName>
        <fullName evidence="7">S-adenosyl-L-methionine-dependent methyltransferase</fullName>
    </submittedName>
</protein>
<accession>A0A1Y2E8Y6</accession>
<dbReference type="Pfam" id="PF01189">
    <property type="entry name" value="Methyltr_RsmB-F"/>
    <property type="match status" value="1"/>
</dbReference>
<dbReference type="Gene3D" id="3.40.50.150">
    <property type="entry name" value="Vaccinia Virus protein VP39"/>
    <property type="match status" value="1"/>
</dbReference>
<proteinExistence type="inferred from homology"/>
<keyword evidence="2 5" id="KW-0808">Transferase</keyword>
<dbReference type="InterPro" id="IPR049560">
    <property type="entry name" value="MeTrfase_RsmB-F_NOP2_cat"/>
</dbReference>
<keyword evidence="1 5" id="KW-0489">Methyltransferase</keyword>
<name>A0A1Y2E8Y6_9FUNG</name>
<dbReference type="AlphaFoldDB" id="A0A1Y2E8Y6"/>
<dbReference type="PANTHER" id="PTHR22807:SF34">
    <property type="entry name" value="TRNA (CYTOSINE(72)-C(5))-METHYLTRANSFERASE NSUN6"/>
    <property type="match status" value="1"/>
</dbReference>
<gene>
    <name evidence="7" type="ORF">LY90DRAFT_639990</name>
</gene>
<dbReference type="SUPFAM" id="SSF53335">
    <property type="entry name" value="S-adenosyl-L-methionine-dependent methyltransferases"/>
    <property type="match status" value="1"/>
</dbReference>
<reference evidence="7 8" key="1">
    <citation type="submission" date="2016-08" db="EMBL/GenBank/DDBJ databases">
        <title>A Parts List for Fungal Cellulosomes Revealed by Comparative Genomics.</title>
        <authorList>
            <consortium name="DOE Joint Genome Institute"/>
            <person name="Haitjema C.H."/>
            <person name="Gilmore S.P."/>
            <person name="Henske J.K."/>
            <person name="Solomon K.V."/>
            <person name="De Groot R."/>
            <person name="Kuo A."/>
            <person name="Mondo S.J."/>
            <person name="Salamov A.A."/>
            <person name="Labutti K."/>
            <person name="Zhao Z."/>
            <person name="Chiniquy J."/>
            <person name="Barry K."/>
            <person name="Brewer H.M."/>
            <person name="Purvine S.O."/>
            <person name="Wright A.T."/>
            <person name="Boxma B."/>
            <person name="Van Alen T."/>
            <person name="Hackstein J.H."/>
            <person name="Baker S.E."/>
            <person name="Grigoriev I.V."/>
            <person name="O'Malley M.A."/>
        </authorList>
    </citation>
    <scope>NUCLEOTIDE SEQUENCE [LARGE SCALE GENOMIC DNA]</scope>
    <source>
        <strain evidence="7 8">G1</strain>
    </source>
</reference>
<evidence type="ECO:0000313" key="7">
    <source>
        <dbReference type="EMBL" id="ORY67999.1"/>
    </source>
</evidence>
<evidence type="ECO:0000259" key="6">
    <source>
        <dbReference type="PROSITE" id="PS51686"/>
    </source>
</evidence>
<dbReference type="PROSITE" id="PS51686">
    <property type="entry name" value="SAM_MT_RSMB_NOP"/>
    <property type="match status" value="1"/>
</dbReference>
<sequence length="194" mass="22342">SKLDIYIYILKGIIENEKNILNKFKALSNIRCSVFPDESFDVILLDPPCSALGQRPMFSCDMTLEGLLTFHSYQRALFKVAHRLLKPGGRIVFSTCTFNPKENEEQVAWILETFNDMILENLREKLPFAKSHISVKDIHFDHIEDLENNGEFISVSPSKIEKIKQCTLRFDPGDDICFKDDTIGFFIASFIKKK</sequence>
<evidence type="ECO:0000256" key="3">
    <source>
        <dbReference type="ARBA" id="ARBA00022691"/>
    </source>
</evidence>
<dbReference type="GO" id="GO:0008173">
    <property type="term" value="F:RNA methyltransferase activity"/>
    <property type="evidence" value="ECO:0007669"/>
    <property type="project" value="InterPro"/>
</dbReference>